<keyword evidence="3" id="KW-1185">Reference proteome</keyword>
<dbReference type="InterPro" id="IPR019302">
    <property type="entry name" value="CAP12/PCTIR_TIR_dom"/>
</dbReference>
<dbReference type="AlphaFoldDB" id="A0A094JGT1"/>
<feature type="domain" description="CD-NTase-associated protein 12/Pycsar effector protein TIR" evidence="1">
    <location>
        <begin position="5"/>
        <end position="123"/>
    </location>
</feature>
<dbReference type="OrthoDB" id="5497289at2"/>
<gene>
    <name evidence="2" type="ORF">HR45_01920</name>
</gene>
<evidence type="ECO:0000259" key="1">
    <source>
        <dbReference type="Pfam" id="PF10137"/>
    </source>
</evidence>
<dbReference type="EMBL" id="JPEO01000001">
    <property type="protein sequence ID" value="KFZ39175.1"/>
    <property type="molecule type" value="Genomic_DNA"/>
</dbReference>
<proteinExistence type="predicted"/>
<evidence type="ECO:0000313" key="2">
    <source>
        <dbReference type="EMBL" id="KFZ39175.1"/>
    </source>
</evidence>
<organism evidence="2 3">
    <name type="scientific">Shewanella mangrovi</name>
    <dbReference type="NCBI Taxonomy" id="1515746"/>
    <lineage>
        <taxon>Bacteria</taxon>
        <taxon>Pseudomonadati</taxon>
        <taxon>Pseudomonadota</taxon>
        <taxon>Gammaproteobacteria</taxon>
        <taxon>Alteromonadales</taxon>
        <taxon>Shewanellaceae</taxon>
        <taxon>Shewanella</taxon>
    </lineage>
</organism>
<reference evidence="2 3" key="1">
    <citation type="submission" date="2014-06" db="EMBL/GenBank/DDBJ databases">
        <title>Shewanella sp. YQH10.</title>
        <authorList>
            <person name="Liu Y."/>
            <person name="Zeng R."/>
        </authorList>
    </citation>
    <scope>NUCLEOTIDE SEQUENCE [LARGE SCALE GENOMIC DNA]</scope>
    <source>
        <strain evidence="2 3">YQH10</strain>
    </source>
</reference>
<evidence type="ECO:0000313" key="3">
    <source>
        <dbReference type="Proteomes" id="UP000029264"/>
    </source>
</evidence>
<dbReference type="GO" id="GO:0050135">
    <property type="term" value="F:NADP+ nucleosidase activity"/>
    <property type="evidence" value="ECO:0007669"/>
    <property type="project" value="InterPro"/>
</dbReference>
<dbReference type="eggNOG" id="COG4271">
    <property type="taxonomic scope" value="Bacteria"/>
</dbReference>
<sequence>MRKPRIFIASAVESLDVADAFNVNLDHQAEVTVWKHGFNLSQNTIDSLVNMAESVDFAIFIFTPDDIAEIRNQQKHIVRDNVVFELGLFVGTLGKERCFIVKPRDTDLHFPTDLLGLTPADYNGERSDGNLEAAVNHPCVLIKKEVANLGLLSQDLNIPTKARRKVGYNYKLGDVEHRLLAKVLESYASSPDGVSVWSTFNDLKGVEQGILSLAAIKLERVGFLDRNIAIDHEYNDSEYYAFSITADGIDYLLENEELLHKANKRVNPPAPKSFDDDIPF</sequence>
<accession>A0A094JGT1</accession>
<dbReference type="Proteomes" id="UP000029264">
    <property type="component" value="Unassembled WGS sequence"/>
</dbReference>
<name>A0A094JGT1_9GAMM</name>
<comment type="caution">
    <text evidence="2">The sequence shown here is derived from an EMBL/GenBank/DDBJ whole genome shotgun (WGS) entry which is preliminary data.</text>
</comment>
<dbReference type="RefSeq" id="WP_037439122.1">
    <property type="nucleotide sequence ID" value="NZ_JPEO01000001.1"/>
</dbReference>
<protein>
    <recommendedName>
        <fullName evidence="1">CD-NTase-associated protein 12/Pycsar effector protein TIR domain-containing protein</fullName>
    </recommendedName>
</protein>
<dbReference type="STRING" id="1515746.HR45_01920"/>
<dbReference type="Pfam" id="PF10137">
    <property type="entry name" value="CAP12-PCTIR_TIR"/>
    <property type="match status" value="1"/>
</dbReference>